<accession>E9LZZ6</accession>
<dbReference type="SUPFAM" id="SSF47095">
    <property type="entry name" value="HMG-box"/>
    <property type="match status" value="1"/>
</dbReference>
<dbReference type="PANTHER" id="PTHR31675">
    <property type="entry name" value="PROTEIN YABBY 6-RELATED"/>
    <property type="match status" value="1"/>
</dbReference>
<evidence type="ECO:0000256" key="2">
    <source>
        <dbReference type="ARBA" id="ARBA00010325"/>
    </source>
</evidence>
<evidence type="ECO:0000256" key="5">
    <source>
        <dbReference type="ARBA" id="ARBA00022833"/>
    </source>
</evidence>
<dbReference type="AlphaFoldDB" id="E9LZZ6"/>
<name>E9LZZ6_9ASPA</name>
<protein>
    <submittedName>
        <fullName evidence="10">Drooping leaf</fullName>
    </submittedName>
</protein>
<dbReference type="InterPro" id="IPR056775">
    <property type="entry name" value="YABBY_C"/>
</dbReference>
<dbReference type="EMBL" id="HQ164435">
    <property type="protein sequence ID" value="ADW76862.1"/>
    <property type="molecule type" value="mRNA"/>
</dbReference>
<keyword evidence="5" id="KW-0862">Zinc</keyword>
<dbReference type="GO" id="GO:0008270">
    <property type="term" value="F:zinc ion binding"/>
    <property type="evidence" value="ECO:0007669"/>
    <property type="project" value="UniProtKB-KW"/>
</dbReference>
<evidence type="ECO:0000256" key="6">
    <source>
        <dbReference type="ARBA" id="ARBA00023242"/>
    </source>
</evidence>
<evidence type="ECO:0000256" key="7">
    <source>
        <dbReference type="SAM" id="MobiDB-lite"/>
    </source>
</evidence>
<dbReference type="PANTHER" id="PTHR31675:SF1">
    <property type="entry name" value="PROTEIN CRABS CLAW"/>
    <property type="match status" value="1"/>
</dbReference>
<evidence type="ECO:0000256" key="1">
    <source>
        <dbReference type="ARBA" id="ARBA00004123"/>
    </source>
</evidence>
<comment type="subcellular location">
    <subcellularLocation>
        <location evidence="1">Nucleus</location>
    </subcellularLocation>
</comment>
<evidence type="ECO:0000259" key="8">
    <source>
        <dbReference type="Pfam" id="PF04690"/>
    </source>
</evidence>
<dbReference type="InterPro" id="IPR036910">
    <property type="entry name" value="HMG_box_dom_sf"/>
</dbReference>
<feature type="domain" description="YABBY protein C-terminal" evidence="8">
    <location>
        <begin position="87"/>
        <end position="149"/>
    </location>
</feature>
<dbReference type="GO" id="GO:0045165">
    <property type="term" value="P:cell fate commitment"/>
    <property type="evidence" value="ECO:0007669"/>
    <property type="project" value="TreeGrafter"/>
</dbReference>
<dbReference type="InterPro" id="IPR006780">
    <property type="entry name" value="YABBY"/>
</dbReference>
<dbReference type="GO" id="GO:0048366">
    <property type="term" value="P:leaf development"/>
    <property type="evidence" value="ECO:0007669"/>
    <property type="project" value="TreeGrafter"/>
</dbReference>
<evidence type="ECO:0000313" key="10">
    <source>
        <dbReference type="EMBL" id="ADW76862.1"/>
    </source>
</evidence>
<keyword evidence="4" id="KW-0863">Zinc-finger</keyword>
<keyword evidence="3" id="KW-0479">Metal-binding</keyword>
<comment type="similarity">
    <text evidence="2">Belongs to the YABBY family.</text>
</comment>
<dbReference type="GO" id="GO:0048479">
    <property type="term" value="P:style development"/>
    <property type="evidence" value="ECO:0007669"/>
    <property type="project" value="TreeGrafter"/>
</dbReference>
<proteinExistence type="evidence at transcript level"/>
<feature type="domain" description="YABBY N-terminal" evidence="9">
    <location>
        <begin position="6"/>
        <end position="59"/>
    </location>
</feature>
<organism evidence="10">
    <name type="scientific">Cymbidium faberi</name>
    <dbReference type="NCBI Taxonomy" id="112604"/>
    <lineage>
        <taxon>Eukaryota</taxon>
        <taxon>Viridiplantae</taxon>
        <taxon>Streptophyta</taxon>
        <taxon>Embryophyta</taxon>
        <taxon>Tracheophyta</taxon>
        <taxon>Spermatophyta</taxon>
        <taxon>Magnoliopsida</taxon>
        <taxon>Liliopsida</taxon>
        <taxon>Asparagales</taxon>
        <taxon>Orchidaceae</taxon>
        <taxon>Epidendroideae</taxon>
        <taxon>Cymbidieae</taxon>
        <taxon>Cymbidiinae</taxon>
        <taxon>Cymbidium</taxon>
    </lineage>
</organism>
<feature type="region of interest" description="Disordered" evidence="7">
    <location>
        <begin position="76"/>
        <end position="107"/>
    </location>
</feature>
<evidence type="ECO:0000256" key="3">
    <source>
        <dbReference type="ARBA" id="ARBA00022723"/>
    </source>
</evidence>
<evidence type="ECO:0000256" key="4">
    <source>
        <dbReference type="ARBA" id="ARBA00022771"/>
    </source>
</evidence>
<dbReference type="GO" id="GO:0005634">
    <property type="term" value="C:nucleus"/>
    <property type="evidence" value="ECO:0007669"/>
    <property type="project" value="UniProtKB-SubCell"/>
</dbReference>
<sequence>MDLVSSREHLCYVRCAYCNTVLALQVGVPCMRLMDTVTGKCGHCNHLSFLNPRRLLQAHYSEQPLGFQDPCNDCGKGQLSSSSSSTSTEQAPKSPFVVKPPKKKHPLPSTYNRFMKKEIQRIKAPEPDIPHTEAFTTTTKNWANYHPRAVNSVNSASDNNEPMKSIMFQHERGNGFAVEAFDVFKQMESQN</sequence>
<feature type="compositionally biased region" description="Low complexity" evidence="7">
    <location>
        <begin position="80"/>
        <end position="99"/>
    </location>
</feature>
<dbReference type="Pfam" id="PF24868">
    <property type="entry name" value="YABBY_N"/>
    <property type="match status" value="1"/>
</dbReference>
<reference evidence="10" key="1">
    <citation type="submission" date="2010-08" db="EMBL/GenBank/DDBJ databases">
        <title>Cloning and Expression Analysis of Drooping Leaf Gene from Cymbidium faberi.</title>
        <authorList>
            <person name="Lin X."/>
            <person name="Sun C."/>
            <person name="Guo F."/>
        </authorList>
    </citation>
    <scope>NUCLEOTIDE SEQUENCE</scope>
</reference>
<evidence type="ECO:0000259" key="9">
    <source>
        <dbReference type="Pfam" id="PF24868"/>
    </source>
</evidence>
<dbReference type="GO" id="GO:0010582">
    <property type="term" value="P:floral meristem determinacy"/>
    <property type="evidence" value="ECO:0007669"/>
    <property type="project" value="TreeGrafter"/>
</dbReference>
<dbReference type="Pfam" id="PF04690">
    <property type="entry name" value="YABBY"/>
    <property type="match status" value="1"/>
</dbReference>
<dbReference type="InterPro" id="IPR056776">
    <property type="entry name" value="YABBY_N"/>
</dbReference>
<keyword evidence="6" id="KW-0539">Nucleus</keyword>